<keyword evidence="2" id="KW-1185">Reference proteome</keyword>
<dbReference type="RefSeq" id="WP_111061481.1">
    <property type="nucleotide sequence ID" value="NZ_JBHUCU010000007.1"/>
</dbReference>
<proteinExistence type="predicted"/>
<dbReference type="EMBL" id="QKSB01000001">
    <property type="protein sequence ID" value="PZE18580.1"/>
    <property type="molecule type" value="Genomic_DNA"/>
</dbReference>
<comment type="caution">
    <text evidence="1">The sequence shown here is derived from an EMBL/GenBank/DDBJ whole genome shotgun (WGS) entry which is preliminary data.</text>
</comment>
<accession>A0A2W1N4R9</accession>
<reference evidence="1 2" key="1">
    <citation type="submission" date="2018-06" db="EMBL/GenBank/DDBJ databases">
        <title>The draft genome sequence of Crocinitomix sp. SM1701.</title>
        <authorList>
            <person name="Zhang X."/>
        </authorList>
    </citation>
    <scope>NUCLEOTIDE SEQUENCE [LARGE SCALE GENOMIC DNA]</scope>
    <source>
        <strain evidence="1 2">SM1701</strain>
    </source>
</reference>
<organism evidence="1 2">
    <name type="scientific">Putridiphycobacter roseus</name>
    <dbReference type="NCBI Taxonomy" id="2219161"/>
    <lineage>
        <taxon>Bacteria</taxon>
        <taxon>Pseudomonadati</taxon>
        <taxon>Bacteroidota</taxon>
        <taxon>Flavobacteriia</taxon>
        <taxon>Flavobacteriales</taxon>
        <taxon>Crocinitomicaceae</taxon>
        <taxon>Putridiphycobacter</taxon>
    </lineage>
</organism>
<dbReference type="Proteomes" id="UP000249248">
    <property type="component" value="Unassembled WGS sequence"/>
</dbReference>
<gene>
    <name evidence="1" type="ORF">DNU06_01750</name>
</gene>
<protein>
    <submittedName>
        <fullName evidence="1">Uncharacterized protein</fullName>
    </submittedName>
</protein>
<evidence type="ECO:0000313" key="1">
    <source>
        <dbReference type="EMBL" id="PZE18580.1"/>
    </source>
</evidence>
<evidence type="ECO:0000313" key="2">
    <source>
        <dbReference type="Proteomes" id="UP000249248"/>
    </source>
</evidence>
<name>A0A2W1N4R9_9FLAO</name>
<sequence length="183" mass="21587">MNLLLLKNKILFFFIFLSVVPLYGVGDAEAKQIESDKRKVINKVLEWSDSVFYFHEDYRFEKFQAHYTDDFYIILARSDQYKKKVDDLKALKEEGRFEGSEQAYNAQLKVNENKYRKFQIIVDSYAVRARFFEIIFWSNIKTKHGYNVYYGHRIKLSNDLVVMAALVIGSIGNKSMANTIIYN</sequence>
<dbReference type="OrthoDB" id="9922046at2"/>
<dbReference type="AlphaFoldDB" id="A0A2W1N4R9"/>